<feature type="transmembrane region" description="Helical" evidence="2">
    <location>
        <begin position="316"/>
        <end position="339"/>
    </location>
</feature>
<evidence type="ECO:0000256" key="1">
    <source>
        <dbReference type="SAM" id="MobiDB-lite"/>
    </source>
</evidence>
<protein>
    <recommendedName>
        <fullName evidence="6">Piezo non-specific cation channel R-Ras-binding domain-containing protein</fullName>
    </recommendedName>
</protein>
<feature type="transmembrane region" description="Helical" evidence="2">
    <location>
        <begin position="240"/>
        <end position="259"/>
    </location>
</feature>
<feature type="domain" description="Piezo non-specific cation channel cap" evidence="3">
    <location>
        <begin position="441"/>
        <end position="705"/>
    </location>
</feature>
<dbReference type="GO" id="GO:0016020">
    <property type="term" value="C:membrane"/>
    <property type="evidence" value="ECO:0007669"/>
    <property type="project" value="InterPro"/>
</dbReference>
<dbReference type="PANTHER" id="PTHR47049">
    <property type="entry name" value="PIEZO-TYPE MECHANOSENSITIVE ION CHANNEL HOMOLOG"/>
    <property type="match status" value="1"/>
</dbReference>
<feature type="domain" description="Piezo THU9 and anchor" evidence="4">
    <location>
        <begin position="246"/>
        <end position="338"/>
    </location>
</feature>
<keyword evidence="2" id="KW-0812">Transmembrane</keyword>
<dbReference type="EMBL" id="OC002567">
    <property type="protein sequence ID" value="CAD7262040.1"/>
    <property type="molecule type" value="Genomic_DNA"/>
</dbReference>
<dbReference type="PANTHER" id="PTHR47049:SF2">
    <property type="entry name" value="PIEZO-TYPE MECHANOSENSITIVE ION CHANNEL HOMOLOG"/>
    <property type="match status" value="1"/>
</dbReference>
<keyword evidence="2" id="KW-0472">Membrane</keyword>
<name>A0A7R9AWZ1_TIMSH</name>
<organism evidence="5">
    <name type="scientific">Timema shepardi</name>
    <name type="common">Walking stick</name>
    <dbReference type="NCBI Taxonomy" id="629360"/>
    <lineage>
        <taxon>Eukaryota</taxon>
        <taxon>Metazoa</taxon>
        <taxon>Ecdysozoa</taxon>
        <taxon>Arthropoda</taxon>
        <taxon>Hexapoda</taxon>
        <taxon>Insecta</taxon>
        <taxon>Pterygota</taxon>
        <taxon>Neoptera</taxon>
        <taxon>Polyneoptera</taxon>
        <taxon>Phasmatodea</taxon>
        <taxon>Timematodea</taxon>
        <taxon>Timematoidea</taxon>
        <taxon>Timematidae</taxon>
        <taxon>Timema</taxon>
    </lineage>
</organism>
<evidence type="ECO:0000259" key="4">
    <source>
        <dbReference type="Pfam" id="PF24874"/>
    </source>
</evidence>
<feature type="domain" description="Piezo THU9 and anchor" evidence="4">
    <location>
        <begin position="54"/>
        <end position="203"/>
    </location>
</feature>
<feature type="transmembrane region" description="Helical" evidence="2">
    <location>
        <begin position="652"/>
        <end position="677"/>
    </location>
</feature>
<evidence type="ECO:0000259" key="3">
    <source>
        <dbReference type="Pfam" id="PF12166"/>
    </source>
</evidence>
<dbReference type="GO" id="GO:0008381">
    <property type="term" value="F:mechanosensitive monoatomic ion channel activity"/>
    <property type="evidence" value="ECO:0007669"/>
    <property type="project" value="InterPro"/>
</dbReference>
<evidence type="ECO:0008006" key="6">
    <source>
        <dbReference type="Google" id="ProtNLM"/>
    </source>
</evidence>
<evidence type="ECO:0000313" key="5">
    <source>
        <dbReference type="EMBL" id="CAD7262040.1"/>
    </source>
</evidence>
<feature type="domain" description="Piezo non-specific cation channel cap" evidence="3">
    <location>
        <begin position="860"/>
        <end position="899"/>
    </location>
</feature>
<sequence>MSQCLTCNLVEHSDLPYCTWVPNCGLYFRTVRYFDSIRKFFENLMVPSSRVTADVYTYMFLCDFFNFLVVVVGIESFGTQQGDGGVTAYLEENKVPIPFLLMLILQFALIVIDRALYLRKHILGKIVFQFLLVVGIHIWMFFILPGITERQFNAALPPQMWYMVKSFYLLLSAYQIRCGYPTRILGNVLCKRYNILNYVLFKGLSSPCSGHSLCVAVVIVPPYQFKPLSRGLRWVRNYRTQLLSLRVCLLSYLLVPFLFELRTIMDWVWTNTTMTLMDWLKMEDIFNNIFQHKCARRMESEYPQPRGERKNPTVKYLMGGGALVVIIGILWFPLVLFALGNTVGKPNLPYDVTLSLRIGPYQPVYTMSAQNNSIYRRRDKGGRGKTPGSPARACKGGSEIPTVMVSSGFRFGGYSGMALLPLPGTFGVTHWVLGGLVERGLSDQQWTKMANAYKSDRVAQTFLSGYDSEDVGVVALGGNSTSVWGISPPDMDRLILEVASANPIVFKLAWKVSRASNNPEVSGVTEETREWVMEAVDSAGNRNPQREVLANMLARVNSSTTKAIIVQDVLPKFVKVTNRNTVPAVKQLMGEDGENEVSAYRNLSIRLYHDSKELWWELKEAGCDNPVPSFLKTLPFFSGCKQLVIYTFNEKAFPAGLSIISGGGIIALYTGIVLLVWKASKGITTGMSFRIMYEDLPYVDRILQVNVTRCQHFIIGLYTTLVLIASNVIRGNFTGICNTIMFDDMPNVDRILQVCDRSSGELPRGFAPLPPSSVLTLLSPPRIGGLAGLTCRSCVETGSTETMRPLAPSSASLKPILRDGGWEGKRRGVASQPFKVSFRANKNRRIKENVDGASYRTGLLCLDIYLVRESGEFALEEDLFAKLVFLYRSPETLIKWSRPPEEGEEEAEGERPAIAQ</sequence>
<feature type="transmembrane region" description="Helical" evidence="2">
    <location>
        <begin position="128"/>
        <end position="148"/>
    </location>
</feature>
<gene>
    <name evidence="5" type="ORF">TSIB3V08_LOCUS6159</name>
</gene>
<proteinExistence type="predicted"/>
<feature type="transmembrane region" description="Helical" evidence="2">
    <location>
        <begin position="97"/>
        <end position="116"/>
    </location>
</feature>
<feature type="region of interest" description="Disordered" evidence="1">
    <location>
        <begin position="896"/>
        <end position="916"/>
    </location>
</feature>
<feature type="domain" description="Piezo non-specific cation channel cap" evidence="3">
    <location>
        <begin position="714"/>
        <end position="756"/>
    </location>
</feature>
<keyword evidence="2" id="KW-1133">Transmembrane helix</keyword>
<dbReference type="Pfam" id="PF12166">
    <property type="entry name" value="Piezo_cap"/>
    <property type="match status" value="3"/>
</dbReference>
<dbReference type="AlphaFoldDB" id="A0A7R9AWZ1"/>
<evidence type="ECO:0000256" key="2">
    <source>
        <dbReference type="SAM" id="Phobius"/>
    </source>
</evidence>
<dbReference type="InterPro" id="IPR031334">
    <property type="entry name" value="Piezo_cap_dom"/>
</dbReference>
<dbReference type="Pfam" id="PF24874">
    <property type="entry name" value="Piezo_THU9_anchor"/>
    <property type="match status" value="2"/>
</dbReference>
<dbReference type="InterPro" id="IPR056770">
    <property type="entry name" value="Piezo_THU9_anchor"/>
</dbReference>
<dbReference type="InterPro" id="IPR027272">
    <property type="entry name" value="Piezo"/>
</dbReference>
<feature type="transmembrane region" description="Helical" evidence="2">
    <location>
        <begin position="55"/>
        <end position="77"/>
    </location>
</feature>
<accession>A0A7R9AWZ1</accession>
<feature type="transmembrane region" description="Helical" evidence="2">
    <location>
        <begin position="160"/>
        <end position="178"/>
    </location>
</feature>
<reference evidence="5" key="1">
    <citation type="submission" date="2020-11" db="EMBL/GenBank/DDBJ databases">
        <authorList>
            <person name="Tran Van P."/>
        </authorList>
    </citation>
    <scope>NUCLEOTIDE SEQUENCE</scope>
</reference>